<feature type="domain" description="TRAF3-interacting protein 1 C-terminal" evidence="1">
    <location>
        <begin position="1"/>
        <end position="77"/>
    </location>
</feature>
<dbReference type="GO" id="GO:0005930">
    <property type="term" value="C:axoneme"/>
    <property type="evidence" value="ECO:0007669"/>
    <property type="project" value="TreeGrafter"/>
</dbReference>
<evidence type="ECO:0000313" key="3">
    <source>
        <dbReference type="WBParaSite" id="PSAMB.scaffold18734size894.g37667.t1"/>
    </source>
</evidence>
<proteinExistence type="predicted"/>
<sequence length="79" mass="9126">EDIDSMLKELEQWKSEYRGNTAKLRETYGNADSDIEPLRMRLSDLDNQIKETRDAISSTRANVIANEEKLRNLINSVGR</sequence>
<keyword evidence="2" id="KW-1185">Reference proteome</keyword>
<evidence type="ECO:0000313" key="2">
    <source>
        <dbReference type="Proteomes" id="UP000887566"/>
    </source>
</evidence>
<organism evidence="2 3">
    <name type="scientific">Plectus sambesii</name>
    <dbReference type="NCBI Taxonomy" id="2011161"/>
    <lineage>
        <taxon>Eukaryota</taxon>
        <taxon>Metazoa</taxon>
        <taxon>Ecdysozoa</taxon>
        <taxon>Nematoda</taxon>
        <taxon>Chromadorea</taxon>
        <taxon>Plectida</taxon>
        <taxon>Plectina</taxon>
        <taxon>Plectoidea</taxon>
        <taxon>Plectidae</taxon>
        <taxon>Plectus</taxon>
    </lineage>
</organism>
<dbReference type="GO" id="GO:0036064">
    <property type="term" value="C:ciliary basal body"/>
    <property type="evidence" value="ECO:0007669"/>
    <property type="project" value="TreeGrafter"/>
</dbReference>
<dbReference type="GO" id="GO:0070507">
    <property type="term" value="P:regulation of microtubule cytoskeleton organization"/>
    <property type="evidence" value="ECO:0007669"/>
    <property type="project" value="TreeGrafter"/>
</dbReference>
<dbReference type="InterPro" id="IPR018799">
    <property type="entry name" value="TRAF3IP1"/>
</dbReference>
<dbReference type="Proteomes" id="UP000887566">
    <property type="component" value="Unplaced"/>
</dbReference>
<name>A0A914VF09_9BILA</name>
<protein>
    <submittedName>
        <fullName evidence="3">TRAF3-interacting protein 1 C-terminal domain-containing protein</fullName>
    </submittedName>
</protein>
<dbReference type="WBParaSite" id="PSAMB.scaffold18734size894.g37667.t1">
    <property type="protein sequence ID" value="PSAMB.scaffold18734size894.g37667.t1"/>
    <property type="gene ID" value="PSAMB.scaffold18734size894.g37667"/>
</dbReference>
<dbReference type="GO" id="GO:0042073">
    <property type="term" value="P:intraciliary transport"/>
    <property type="evidence" value="ECO:0007669"/>
    <property type="project" value="TreeGrafter"/>
</dbReference>
<dbReference type="GO" id="GO:0030992">
    <property type="term" value="C:intraciliary transport particle B"/>
    <property type="evidence" value="ECO:0007669"/>
    <property type="project" value="TreeGrafter"/>
</dbReference>
<dbReference type="PANTHER" id="PTHR31363">
    <property type="entry name" value="TRAF3-INTERACTING PROTEIN 1"/>
    <property type="match status" value="1"/>
</dbReference>
<dbReference type="GO" id="GO:0008017">
    <property type="term" value="F:microtubule binding"/>
    <property type="evidence" value="ECO:0007669"/>
    <property type="project" value="InterPro"/>
</dbReference>
<dbReference type="PANTHER" id="PTHR31363:SF0">
    <property type="entry name" value="TRAF3-INTERACTING PROTEIN 1"/>
    <property type="match status" value="1"/>
</dbReference>
<evidence type="ECO:0000259" key="1">
    <source>
        <dbReference type="Pfam" id="PF17749"/>
    </source>
</evidence>
<dbReference type="InterPro" id="IPR041476">
    <property type="entry name" value="TRAF3IP1_C"/>
</dbReference>
<dbReference type="AlphaFoldDB" id="A0A914VF09"/>
<accession>A0A914VF09</accession>
<dbReference type="GO" id="GO:0060271">
    <property type="term" value="P:cilium assembly"/>
    <property type="evidence" value="ECO:0007669"/>
    <property type="project" value="TreeGrafter"/>
</dbReference>
<dbReference type="Pfam" id="PF17749">
    <property type="entry name" value="MIP-T3_C"/>
    <property type="match status" value="1"/>
</dbReference>
<reference evidence="3" key="1">
    <citation type="submission" date="2022-11" db="UniProtKB">
        <authorList>
            <consortium name="WormBaseParasite"/>
        </authorList>
    </citation>
    <scope>IDENTIFICATION</scope>
</reference>